<proteinExistence type="predicted"/>
<comment type="caution">
    <text evidence="1">The sequence shown here is derived from an EMBL/GenBank/DDBJ whole genome shotgun (WGS) entry which is preliminary data.</text>
</comment>
<accession>A0A4U8Q2K1</accession>
<evidence type="ECO:0000313" key="1">
    <source>
        <dbReference type="EMBL" id="TLC98558.1"/>
    </source>
</evidence>
<sequence length="130" mass="15065">MVNVVFFFLETRPLLRFSFIFIPIAYCSLACNTATIKQVGRITPWLPFFIKIFFQPSSPFHFISGFIVLQNSLPLCAYSHAFLPFLQLLNPAITLFYRENGLSNLYFQKLTLFTMAISFPDHHQTGYQLP</sequence>
<dbReference type="AlphaFoldDB" id="A0A4U8Q2K1"/>
<evidence type="ECO:0000313" key="2">
    <source>
        <dbReference type="Proteomes" id="UP000306509"/>
    </source>
</evidence>
<name>A0A4U8Q2K1_9FIRM</name>
<reference evidence="1 2" key="1">
    <citation type="journal article" date="2019" name="Anaerobe">
        <title>Detection of Robinsoniella peoriensis in multiple bone samples of a trauma patient.</title>
        <authorList>
            <person name="Schrottner P."/>
            <person name="Hartwich K."/>
            <person name="Bunk B."/>
            <person name="Schober I."/>
            <person name="Helbig S."/>
            <person name="Rudolph W.W."/>
            <person name="Gunzer F."/>
        </authorList>
    </citation>
    <scope>NUCLEOTIDE SEQUENCE [LARGE SCALE GENOMIC DNA]</scope>
    <source>
        <strain evidence="1 2">DSM 106044</strain>
    </source>
</reference>
<dbReference type="Proteomes" id="UP000306509">
    <property type="component" value="Unassembled WGS sequence"/>
</dbReference>
<dbReference type="EMBL" id="QGQD01000092">
    <property type="protein sequence ID" value="TLC98558.1"/>
    <property type="molecule type" value="Genomic_DNA"/>
</dbReference>
<protein>
    <submittedName>
        <fullName evidence="1">Uncharacterized protein</fullName>
    </submittedName>
</protein>
<keyword evidence="2" id="KW-1185">Reference proteome</keyword>
<organism evidence="1 2">
    <name type="scientific">Robinsoniella peoriensis</name>
    <dbReference type="NCBI Taxonomy" id="180332"/>
    <lineage>
        <taxon>Bacteria</taxon>
        <taxon>Bacillati</taxon>
        <taxon>Bacillota</taxon>
        <taxon>Clostridia</taxon>
        <taxon>Lachnospirales</taxon>
        <taxon>Lachnospiraceae</taxon>
        <taxon>Robinsoniella</taxon>
    </lineage>
</organism>
<gene>
    <name evidence="1" type="ORF">DSM106044_04668</name>
</gene>